<dbReference type="EMBL" id="LAZR01048655">
    <property type="protein sequence ID" value="KKK91423.1"/>
    <property type="molecule type" value="Genomic_DNA"/>
</dbReference>
<proteinExistence type="predicted"/>
<dbReference type="InterPro" id="IPR013325">
    <property type="entry name" value="RNA_pol_sigma_r2"/>
</dbReference>
<name>A0A0F8ZCG5_9ZZZZ</name>
<accession>A0A0F8ZCG5</accession>
<sequence length="124" mass="14544">MSTHAIFQSILDRYHRVIRYAGQRYKVIAKIDPDDLYQEACIELLDMLDSGLDPNTVDFDKLFRTRMFNKMVDENRKFRRAESRSLEREHSGNVRSAKSNGSEHDCELFDLLTPDEILFCCGYT</sequence>
<dbReference type="SUPFAM" id="SSF88946">
    <property type="entry name" value="Sigma2 domain of RNA polymerase sigma factors"/>
    <property type="match status" value="1"/>
</dbReference>
<dbReference type="GO" id="GO:0003700">
    <property type="term" value="F:DNA-binding transcription factor activity"/>
    <property type="evidence" value="ECO:0007669"/>
    <property type="project" value="InterPro"/>
</dbReference>
<evidence type="ECO:0000313" key="2">
    <source>
        <dbReference type="EMBL" id="KKK91423.1"/>
    </source>
</evidence>
<dbReference type="GO" id="GO:0006352">
    <property type="term" value="P:DNA-templated transcription initiation"/>
    <property type="evidence" value="ECO:0007669"/>
    <property type="project" value="InterPro"/>
</dbReference>
<feature type="compositionally biased region" description="Basic and acidic residues" evidence="1">
    <location>
        <begin position="82"/>
        <end position="92"/>
    </location>
</feature>
<protein>
    <recommendedName>
        <fullName evidence="3">RNA polymerase sigma-70 region 2 domain-containing protein</fullName>
    </recommendedName>
</protein>
<dbReference type="AlphaFoldDB" id="A0A0F8ZCG5"/>
<gene>
    <name evidence="2" type="ORF">LCGC14_2713090</name>
</gene>
<evidence type="ECO:0000256" key="1">
    <source>
        <dbReference type="SAM" id="MobiDB-lite"/>
    </source>
</evidence>
<feature type="region of interest" description="Disordered" evidence="1">
    <location>
        <begin position="82"/>
        <end position="101"/>
    </location>
</feature>
<feature type="non-terminal residue" evidence="2">
    <location>
        <position position="124"/>
    </location>
</feature>
<comment type="caution">
    <text evidence="2">The sequence shown here is derived from an EMBL/GenBank/DDBJ whole genome shotgun (WGS) entry which is preliminary data.</text>
</comment>
<evidence type="ECO:0008006" key="3">
    <source>
        <dbReference type="Google" id="ProtNLM"/>
    </source>
</evidence>
<reference evidence="2" key="1">
    <citation type="journal article" date="2015" name="Nature">
        <title>Complex archaea that bridge the gap between prokaryotes and eukaryotes.</title>
        <authorList>
            <person name="Spang A."/>
            <person name="Saw J.H."/>
            <person name="Jorgensen S.L."/>
            <person name="Zaremba-Niedzwiedzka K."/>
            <person name="Martijn J."/>
            <person name="Lind A.E."/>
            <person name="van Eijk R."/>
            <person name="Schleper C."/>
            <person name="Guy L."/>
            <person name="Ettema T.J."/>
        </authorList>
    </citation>
    <scope>NUCLEOTIDE SEQUENCE</scope>
</reference>
<organism evidence="2">
    <name type="scientific">marine sediment metagenome</name>
    <dbReference type="NCBI Taxonomy" id="412755"/>
    <lineage>
        <taxon>unclassified sequences</taxon>
        <taxon>metagenomes</taxon>
        <taxon>ecological metagenomes</taxon>
    </lineage>
</organism>